<dbReference type="SUPFAM" id="SSF53474">
    <property type="entry name" value="alpha/beta-Hydrolases"/>
    <property type="match status" value="1"/>
</dbReference>
<dbReference type="Proteomes" id="UP000191680">
    <property type="component" value="Unassembled WGS sequence"/>
</dbReference>
<feature type="chain" id="PRO_5012845092" description="Alpha/beta hydrolase" evidence="1">
    <location>
        <begin position="20"/>
        <end position="474"/>
    </location>
</feature>
<protein>
    <recommendedName>
        <fullName evidence="4">Alpha/beta hydrolase</fullName>
    </recommendedName>
</protein>
<dbReference type="Gene3D" id="3.40.50.1820">
    <property type="entry name" value="alpha/beta hydrolase"/>
    <property type="match status" value="1"/>
</dbReference>
<feature type="signal peptide" evidence="1">
    <location>
        <begin position="1"/>
        <end position="19"/>
    </location>
</feature>
<comment type="caution">
    <text evidence="2">The sequence shown here is derived from an EMBL/GenBank/DDBJ whole genome shotgun (WGS) entry which is preliminary data.</text>
</comment>
<keyword evidence="3" id="KW-1185">Reference proteome</keyword>
<sequence length="474" mass="54159">MIKNYIFCTFLLVLTFSLAQENKTTLIKGKVIESLVINDSLKESVSLYLPTSFEMNKSWPLLLVTDLEKDAAGTLKRLSVAAEKRNYILVAPNSLRDTASISNNILKVKNALDLVFTILPIDVKRFYAGGISHGGRFASLVPVFIKNVDGVLSINGTLANMDLLSVESKSHFIGLTTREHYSYAQMLVDEKVLNARKFPNNLIVYDGSEGALEVQEVVKALSYFDMALMKKDKTYKDSMLINAQFETDLNQILLKKKAGNYLVAHRDLLEMEEVYRDLVDIDTVKNLRKELRKNKEYRMLKRMQEGILFNEGLKKEDFAYYVEEDLQTYNYNNLGWWNFKLSELKKELSSDNPLKVQSAKRLIGYVNALVDDQIDIIKHGYADDIEALLLVHMLKTITAPEDYNSYLKVISISAKNEDFGTAIYYLEELLKNGYKDKEGLYQLENTALLRITPEFNALLEQYLGDANYSPLIKE</sequence>
<evidence type="ECO:0000313" key="3">
    <source>
        <dbReference type="Proteomes" id="UP000191680"/>
    </source>
</evidence>
<organism evidence="2 3">
    <name type="scientific">Croceivirga radicis</name>
    <dbReference type="NCBI Taxonomy" id="1929488"/>
    <lineage>
        <taxon>Bacteria</taxon>
        <taxon>Pseudomonadati</taxon>
        <taxon>Bacteroidota</taxon>
        <taxon>Flavobacteriia</taxon>
        <taxon>Flavobacteriales</taxon>
        <taxon>Flavobacteriaceae</taxon>
        <taxon>Croceivirga</taxon>
    </lineage>
</organism>
<dbReference type="InterPro" id="IPR029058">
    <property type="entry name" value="AB_hydrolase_fold"/>
</dbReference>
<name>A0A1V6LPF9_9FLAO</name>
<dbReference type="AlphaFoldDB" id="A0A1V6LPF9"/>
<evidence type="ECO:0000313" key="2">
    <source>
        <dbReference type="EMBL" id="OQD42071.1"/>
    </source>
</evidence>
<gene>
    <name evidence="2" type="ORF">BUL40_12835</name>
</gene>
<keyword evidence="1" id="KW-0732">Signal</keyword>
<dbReference type="EMBL" id="MTBC01000009">
    <property type="protein sequence ID" value="OQD42071.1"/>
    <property type="molecule type" value="Genomic_DNA"/>
</dbReference>
<reference evidence="2 3" key="1">
    <citation type="submission" date="2016-12" db="EMBL/GenBank/DDBJ databases">
        <authorList>
            <person name="Song W.-J."/>
            <person name="Kurnit D.M."/>
        </authorList>
    </citation>
    <scope>NUCLEOTIDE SEQUENCE [LARGE SCALE GENOMIC DNA]</scope>
    <source>
        <strain evidence="2 3">HSG9</strain>
    </source>
</reference>
<proteinExistence type="predicted"/>
<dbReference type="RefSeq" id="WP_141239672.1">
    <property type="nucleotide sequence ID" value="NZ_MTBC01000009.1"/>
</dbReference>
<accession>A0A1V6LPF9</accession>
<dbReference type="OrthoDB" id="1123157at2"/>
<evidence type="ECO:0000256" key="1">
    <source>
        <dbReference type="SAM" id="SignalP"/>
    </source>
</evidence>
<evidence type="ECO:0008006" key="4">
    <source>
        <dbReference type="Google" id="ProtNLM"/>
    </source>
</evidence>